<name>A0ABQ3X8B0_9ACTN</name>
<evidence type="ECO:0000313" key="2">
    <source>
        <dbReference type="Proteomes" id="UP000612282"/>
    </source>
</evidence>
<comment type="caution">
    <text evidence="1">The sequence shown here is derived from an EMBL/GenBank/DDBJ whole genome shotgun (WGS) entry which is preliminary data.</text>
</comment>
<organism evidence="1 2">
    <name type="scientific">Actinoplanes couchii</name>
    <dbReference type="NCBI Taxonomy" id="403638"/>
    <lineage>
        <taxon>Bacteria</taxon>
        <taxon>Bacillati</taxon>
        <taxon>Actinomycetota</taxon>
        <taxon>Actinomycetes</taxon>
        <taxon>Micromonosporales</taxon>
        <taxon>Micromonosporaceae</taxon>
        <taxon>Actinoplanes</taxon>
    </lineage>
</organism>
<dbReference type="EMBL" id="BOMG01000042">
    <property type="protein sequence ID" value="GID54694.1"/>
    <property type="molecule type" value="Genomic_DNA"/>
</dbReference>
<keyword evidence="2" id="KW-1185">Reference proteome</keyword>
<accession>A0ABQ3X8B0</accession>
<gene>
    <name evidence="1" type="ORF">Aco03nite_030980</name>
</gene>
<reference evidence="1 2" key="1">
    <citation type="submission" date="2021-01" db="EMBL/GenBank/DDBJ databases">
        <title>Whole genome shotgun sequence of Actinoplanes couchii NBRC 106145.</title>
        <authorList>
            <person name="Komaki H."/>
            <person name="Tamura T."/>
        </authorList>
    </citation>
    <scope>NUCLEOTIDE SEQUENCE [LARGE SCALE GENOMIC DNA]</scope>
    <source>
        <strain evidence="1 2">NBRC 106145</strain>
    </source>
</reference>
<evidence type="ECO:0000313" key="1">
    <source>
        <dbReference type="EMBL" id="GID54694.1"/>
    </source>
</evidence>
<proteinExistence type="predicted"/>
<dbReference type="RefSeq" id="WP_203795782.1">
    <property type="nucleotide sequence ID" value="NZ_BAAAQE010000036.1"/>
</dbReference>
<sequence>MDGFDYCKIFVKGDVPEVKVVLAALLGGTFERGAMLLPGLVVEARRNQATSAIEPDADFVRWRTTVELESTDLGDRSSIVDLTAQTVTRLWKSDLPAVAACDFEDRLPWSGGIDRLRGREVMRSVMDCLIARLSPNLTGGDLDEIIHRLIWLTDDNGTDLISILREWLHSDDIRRVEAALSFDEGWLYDSGEELRSHLATVGARWPQLVPRTKKILEHHDDHIRAAAVRRSGRSGV</sequence>
<dbReference type="Proteomes" id="UP000612282">
    <property type="component" value="Unassembled WGS sequence"/>
</dbReference>
<protein>
    <submittedName>
        <fullName evidence="1">Uncharacterized protein</fullName>
    </submittedName>
</protein>